<dbReference type="OrthoDB" id="6783326at2759"/>
<gene>
    <name evidence="1" type="ORF">CEUTPL_LOCUS785</name>
</gene>
<sequence>MADKLTKAILKRTIALNRLKESFVIGRNASTDEAFKSSFLARANEIDGIYGDFQSAHNNIISSITEEEFKDHDILRISADSAYYGLRLDTDYEENQSNETSLLDVFSRGVRSVPELPHFYAQVPECILSDKHPSSPACSADIGDELIKLGSFREIWHMETSWLNHVHTILSDSIDDVDPNTSWSAFHAKKQRAFLKPTTSLNALPPLFHEKLTFPDMIKPG</sequence>
<organism evidence="1 2">
    <name type="scientific">Ceutorhynchus assimilis</name>
    <name type="common">cabbage seed weevil</name>
    <dbReference type="NCBI Taxonomy" id="467358"/>
    <lineage>
        <taxon>Eukaryota</taxon>
        <taxon>Metazoa</taxon>
        <taxon>Ecdysozoa</taxon>
        <taxon>Arthropoda</taxon>
        <taxon>Hexapoda</taxon>
        <taxon>Insecta</taxon>
        <taxon>Pterygota</taxon>
        <taxon>Neoptera</taxon>
        <taxon>Endopterygota</taxon>
        <taxon>Coleoptera</taxon>
        <taxon>Polyphaga</taxon>
        <taxon>Cucujiformia</taxon>
        <taxon>Curculionidae</taxon>
        <taxon>Ceutorhynchinae</taxon>
        <taxon>Ceutorhynchus</taxon>
    </lineage>
</organism>
<dbReference type="AlphaFoldDB" id="A0A9N9M9C5"/>
<dbReference type="Proteomes" id="UP001152799">
    <property type="component" value="Chromosome 1"/>
</dbReference>
<accession>A0A9N9M9C5</accession>
<proteinExistence type="predicted"/>
<name>A0A9N9M9C5_9CUCU</name>
<reference evidence="1" key="1">
    <citation type="submission" date="2022-01" db="EMBL/GenBank/DDBJ databases">
        <authorList>
            <person name="King R."/>
        </authorList>
    </citation>
    <scope>NUCLEOTIDE SEQUENCE</scope>
</reference>
<protein>
    <submittedName>
        <fullName evidence="1">Uncharacterized protein</fullName>
    </submittedName>
</protein>
<keyword evidence="2" id="KW-1185">Reference proteome</keyword>
<dbReference type="EMBL" id="OU892277">
    <property type="protein sequence ID" value="CAG9760049.1"/>
    <property type="molecule type" value="Genomic_DNA"/>
</dbReference>
<evidence type="ECO:0000313" key="2">
    <source>
        <dbReference type="Proteomes" id="UP001152799"/>
    </source>
</evidence>
<evidence type="ECO:0000313" key="1">
    <source>
        <dbReference type="EMBL" id="CAG9760049.1"/>
    </source>
</evidence>